<evidence type="ECO:0000313" key="2">
    <source>
        <dbReference type="Proteomes" id="UP001139308"/>
    </source>
</evidence>
<dbReference type="Proteomes" id="UP001139308">
    <property type="component" value="Unassembled WGS sequence"/>
</dbReference>
<organism evidence="1 2">
    <name type="scientific">Paraburkholderia tagetis</name>
    <dbReference type="NCBI Taxonomy" id="2913261"/>
    <lineage>
        <taxon>Bacteria</taxon>
        <taxon>Pseudomonadati</taxon>
        <taxon>Pseudomonadota</taxon>
        <taxon>Betaproteobacteria</taxon>
        <taxon>Burkholderiales</taxon>
        <taxon>Burkholderiaceae</taxon>
        <taxon>Paraburkholderia</taxon>
    </lineage>
</organism>
<protein>
    <submittedName>
        <fullName evidence="1">Uncharacterized protein</fullName>
    </submittedName>
</protein>
<dbReference type="AlphaFoldDB" id="A0A9X1RUJ4"/>
<comment type="caution">
    <text evidence="1">The sequence shown here is derived from an EMBL/GenBank/DDBJ whole genome shotgun (WGS) entry which is preliminary data.</text>
</comment>
<sequence length="60" mass="6469">SMLSTSCMGSSPGKSQSKRVMARVYNFCDRRFYISCDCPAGAPALALFSDESYIALHGIA</sequence>
<keyword evidence="2" id="KW-1185">Reference proteome</keyword>
<proteinExistence type="predicted"/>
<dbReference type="RefSeq" id="WP_238465066.1">
    <property type="nucleotide sequence ID" value="NZ_JAKLJA010000013.1"/>
</dbReference>
<evidence type="ECO:0000313" key="1">
    <source>
        <dbReference type="EMBL" id="MCG5075214.1"/>
    </source>
</evidence>
<dbReference type="EMBL" id="JAKLJA010000013">
    <property type="protein sequence ID" value="MCG5075214.1"/>
    <property type="molecule type" value="Genomic_DNA"/>
</dbReference>
<accession>A0A9X1RUJ4</accession>
<name>A0A9X1RUJ4_9BURK</name>
<feature type="non-terminal residue" evidence="1">
    <location>
        <position position="1"/>
    </location>
</feature>
<reference evidence="1" key="1">
    <citation type="submission" date="2022-01" db="EMBL/GenBank/DDBJ databases">
        <title>Genome sequence and assembly of Parabukholderia sp. RG36.</title>
        <authorList>
            <person name="Chhetri G."/>
        </authorList>
    </citation>
    <scope>NUCLEOTIDE SEQUENCE</scope>
    <source>
        <strain evidence="1">RG36</strain>
    </source>
</reference>
<gene>
    <name evidence="1" type="ORF">L5014_17895</name>
</gene>